<dbReference type="AlphaFoldDB" id="A0A2L0EWF3"/>
<feature type="region of interest" description="Disordered" evidence="1">
    <location>
        <begin position="86"/>
        <end position="106"/>
    </location>
</feature>
<gene>
    <name evidence="2" type="ORF">SOCE26_050790</name>
</gene>
<name>A0A2L0EWF3_SORCE</name>
<protein>
    <submittedName>
        <fullName evidence="2">Uncharacterized protein</fullName>
    </submittedName>
</protein>
<feature type="compositionally biased region" description="Basic and acidic residues" evidence="1">
    <location>
        <begin position="86"/>
        <end position="96"/>
    </location>
</feature>
<proteinExistence type="predicted"/>
<dbReference type="OrthoDB" id="7277848at2"/>
<evidence type="ECO:0000313" key="3">
    <source>
        <dbReference type="Proteomes" id="UP000238348"/>
    </source>
</evidence>
<organism evidence="2 3">
    <name type="scientific">Sorangium cellulosum</name>
    <name type="common">Polyangium cellulosum</name>
    <dbReference type="NCBI Taxonomy" id="56"/>
    <lineage>
        <taxon>Bacteria</taxon>
        <taxon>Pseudomonadati</taxon>
        <taxon>Myxococcota</taxon>
        <taxon>Polyangia</taxon>
        <taxon>Polyangiales</taxon>
        <taxon>Polyangiaceae</taxon>
        <taxon>Sorangium</taxon>
    </lineage>
</organism>
<evidence type="ECO:0000256" key="1">
    <source>
        <dbReference type="SAM" id="MobiDB-lite"/>
    </source>
</evidence>
<reference evidence="2 3" key="1">
    <citation type="submission" date="2015-09" db="EMBL/GenBank/DDBJ databases">
        <title>Sorangium comparison.</title>
        <authorList>
            <person name="Zaburannyi N."/>
            <person name="Bunk B."/>
            <person name="Overmann J."/>
            <person name="Mueller R."/>
        </authorList>
    </citation>
    <scope>NUCLEOTIDE SEQUENCE [LARGE SCALE GENOMIC DNA]</scope>
    <source>
        <strain evidence="2 3">So ce26</strain>
    </source>
</reference>
<dbReference type="RefSeq" id="WP_104982280.1">
    <property type="nucleotide sequence ID" value="NZ_CP012673.1"/>
</dbReference>
<dbReference type="Proteomes" id="UP000238348">
    <property type="component" value="Chromosome"/>
</dbReference>
<sequence>MEGEKAFLDFSGRKPRLLDATAGEATEVELFVMVLGASNYTYQDQLSALEARLRAAKVAPSALDLELRRLEKEARQRLGDLRATLERNPEEARKAPETILGGPLRFTPIETPEGKRYRIEGVVALEAVVAVEGNEARAVQAASPAGFGTLGQPAARPSPPDLAELQPVSMGFAA</sequence>
<evidence type="ECO:0000313" key="2">
    <source>
        <dbReference type="EMBL" id="AUX43627.1"/>
    </source>
</evidence>
<accession>A0A2L0EWF3</accession>
<feature type="region of interest" description="Disordered" evidence="1">
    <location>
        <begin position="145"/>
        <end position="174"/>
    </location>
</feature>
<dbReference type="EMBL" id="CP012673">
    <property type="protein sequence ID" value="AUX43627.1"/>
    <property type="molecule type" value="Genomic_DNA"/>
</dbReference>